<dbReference type="PROSITE" id="PS51257">
    <property type="entry name" value="PROKAR_LIPOPROTEIN"/>
    <property type="match status" value="1"/>
</dbReference>
<evidence type="ECO:0000259" key="1">
    <source>
        <dbReference type="Pfam" id="PF19886"/>
    </source>
</evidence>
<dbReference type="EMBL" id="AP025292">
    <property type="protein sequence ID" value="BDC98625.1"/>
    <property type="molecule type" value="Genomic_DNA"/>
</dbReference>
<feature type="domain" description="Endonuclease YhcR N-terminal" evidence="1">
    <location>
        <begin position="276"/>
        <end position="383"/>
    </location>
</feature>
<evidence type="ECO:0000313" key="3">
    <source>
        <dbReference type="Proteomes" id="UP001354989"/>
    </source>
</evidence>
<dbReference type="InterPro" id="IPR045939">
    <property type="entry name" value="YhcR_N"/>
</dbReference>
<keyword evidence="3" id="KW-1185">Reference proteome</keyword>
<sequence>MLKYCLWLSILLAACTKTQVEEPMGKIQFRGSVASLNHRQADIATIDHIHIEITSMDDAQSLQFGPLPIQLADGRVSFAPIELPVGTYQLTKLEVRNAQAEPLYYTPGQESELCRQFMAIDACLPLDFSIAPLVTNTINLTTISVAAPKAPQETGIGMEVTLIELIPFNLVALRYICPLNGWEYFQQAPQITDSQGREIPFARINENHAQYHSLLVESAEKYHIDFQTEEAKKSLELSLTELKALDGSPVTFQFDTIACNNEEPPTPPAENPELGLTINEALSAPLETEADLHGYIVGTTSSGPNFKLTAPFTSSTNIALADTPNETVVTKILPLQLPSGTIREVLNLKDNPDLLGKKIVVRGGTLQSYFGTTGLKSPKEYEILP</sequence>
<name>A0ABM7VCG9_9BACT</name>
<dbReference type="RefSeq" id="WP_338397783.1">
    <property type="nucleotide sequence ID" value="NZ_AP025292.1"/>
</dbReference>
<proteinExistence type="predicted"/>
<gene>
    <name evidence="2" type="ORF">PEPS_09060</name>
</gene>
<organism evidence="2 3">
    <name type="scientific">Persicobacter psychrovividus</name>
    <dbReference type="NCBI Taxonomy" id="387638"/>
    <lineage>
        <taxon>Bacteria</taxon>
        <taxon>Pseudomonadati</taxon>
        <taxon>Bacteroidota</taxon>
        <taxon>Cytophagia</taxon>
        <taxon>Cytophagales</taxon>
        <taxon>Persicobacteraceae</taxon>
        <taxon>Persicobacter</taxon>
    </lineage>
</organism>
<accession>A0ABM7VCG9</accession>
<protein>
    <recommendedName>
        <fullName evidence="1">Endonuclease YhcR N-terminal domain-containing protein</fullName>
    </recommendedName>
</protein>
<reference evidence="2 3" key="1">
    <citation type="submission" date="2021-12" db="EMBL/GenBank/DDBJ databases">
        <title>Genome sequencing of bacteria with rrn-lacking chromosome and rrn-plasmid.</title>
        <authorList>
            <person name="Anda M."/>
            <person name="Iwasaki W."/>
        </authorList>
    </citation>
    <scope>NUCLEOTIDE SEQUENCE [LARGE SCALE GENOMIC DNA]</scope>
    <source>
        <strain evidence="2 3">NBRC 101262</strain>
    </source>
</reference>
<dbReference type="Proteomes" id="UP001354989">
    <property type="component" value="Chromosome"/>
</dbReference>
<evidence type="ECO:0000313" key="2">
    <source>
        <dbReference type="EMBL" id="BDC98625.1"/>
    </source>
</evidence>
<dbReference type="Pfam" id="PF19886">
    <property type="entry name" value="DUF6359"/>
    <property type="match status" value="1"/>
</dbReference>